<gene>
    <name evidence="1" type="primary">gspM</name>
    <name evidence="1" type="ORF">KSS95_22275</name>
</gene>
<organism evidence="1 2">
    <name type="scientific">Pseudomonas muyukensis</name>
    <dbReference type="NCBI Taxonomy" id="2842357"/>
    <lineage>
        <taxon>Bacteria</taxon>
        <taxon>Pseudomonadati</taxon>
        <taxon>Pseudomonadota</taxon>
        <taxon>Gammaproteobacteria</taxon>
        <taxon>Pseudomonadales</taxon>
        <taxon>Pseudomonadaceae</taxon>
        <taxon>Pseudomonas</taxon>
    </lineage>
</organism>
<accession>A0ABX8M8F4</accession>
<dbReference type="RefSeq" id="WP_217849675.1">
    <property type="nucleotide sequence ID" value="NZ_CP077073.1"/>
</dbReference>
<sequence length="128" mass="14585">MNRQWLQRQRLPLAWGVVALLLVALALREGLGYWRDVQQWRVLAESVAGLREPQALSLERLRQSAQARGIGLDEIQAEGERWQVRGKVTQAQALQAWLQALREEGAQPLQWALAREADGLRFAVQVRP</sequence>
<keyword evidence="2" id="KW-1185">Reference proteome</keyword>
<dbReference type="Proteomes" id="UP001047646">
    <property type="component" value="Chromosome"/>
</dbReference>
<dbReference type="EMBL" id="CP077073">
    <property type="protein sequence ID" value="QXH34832.1"/>
    <property type="molecule type" value="Genomic_DNA"/>
</dbReference>
<dbReference type="InterPro" id="IPR030927">
    <property type="entry name" value="T2SS_GspM_XcpZ"/>
</dbReference>
<protein>
    <submittedName>
        <fullName evidence="1">Type II secretion system protein GspM</fullName>
    </submittedName>
</protein>
<evidence type="ECO:0000313" key="1">
    <source>
        <dbReference type="EMBL" id="QXH34832.1"/>
    </source>
</evidence>
<dbReference type="NCBIfam" id="TIGR04412">
    <property type="entry name" value="T2SS_GspM_XcpZ"/>
    <property type="match status" value="1"/>
</dbReference>
<reference evidence="1" key="1">
    <citation type="journal article" date="2021" name="Microorganisms">
        <title>The Ever-Expanding Pseudomonas Genus: Description of 43 New Species and Partition of the Pseudomonas putida Group.</title>
        <authorList>
            <person name="Girard L."/>
            <person name="Lood C."/>
            <person name="Hofte M."/>
            <person name="Vandamme P."/>
            <person name="Rokni-Zadeh H."/>
            <person name="van Noort V."/>
            <person name="Lavigne R."/>
            <person name="De Mot R."/>
        </authorList>
    </citation>
    <scope>NUCLEOTIDE SEQUENCE</scope>
    <source>
        <strain evidence="1">COW39</strain>
    </source>
</reference>
<name>A0ABX8M8F4_9PSED</name>
<evidence type="ECO:0000313" key="2">
    <source>
        <dbReference type="Proteomes" id="UP001047646"/>
    </source>
</evidence>
<proteinExistence type="predicted"/>